<reference evidence="1" key="1">
    <citation type="submission" date="2022-03" db="EMBL/GenBank/DDBJ databases">
        <title>A functionally conserved STORR gene fusion in Papaver species that diverged 16.8 million years ago.</title>
        <authorList>
            <person name="Catania T."/>
        </authorList>
    </citation>
    <scope>NUCLEOTIDE SEQUENCE</scope>
    <source>
        <strain evidence="1">S-191538</strain>
    </source>
</reference>
<comment type="caution">
    <text evidence="1">The sequence shown here is derived from an EMBL/GenBank/DDBJ whole genome shotgun (WGS) entry which is preliminary data.</text>
</comment>
<dbReference type="AlphaFoldDB" id="A0AA41RZU5"/>
<protein>
    <submittedName>
        <fullName evidence="1">Uncharacterized protein</fullName>
    </submittedName>
</protein>
<organism evidence="1 2">
    <name type="scientific">Papaver nudicaule</name>
    <name type="common">Iceland poppy</name>
    <dbReference type="NCBI Taxonomy" id="74823"/>
    <lineage>
        <taxon>Eukaryota</taxon>
        <taxon>Viridiplantae</taxon>
        <taxon>Streptophyta</taxon>
        <taxon>Embryophyta</taxon>
        <taxon>Tracheophyta</taxon>
        <taxon>Spermatophyta</taxon>
        <taxon>Magnoliopsida</taxon>
        <taxon>Ranunculales</taxon>
        <taxon>Papaveraceae</taxon>
        <taxon>Papaveroideae</taxon>
        <taxon>Papaver</taxon>
    </lineage>
</organism>
<accession>A0AA41RZU5</accession>
<evidence type="ECO:0000313" key="1">
    <source>
        <dbReference type="EMBL" id="MCL7026609.1"/>
    </source>
</evidence>
<sequence length="142" mass="16562">MYSNIEQKVSTTLLPITTKFAQLHRWEILVIYPFIDLVHIQHSFYLCNILDELTTNFLSSNLQITTYQGNKDVNIWSPYIDGNTIPIAPFLVLRWKVGTWISGHSHINVKCPAALPFGTNFNGIHSLFKIDEKYEHFLYRFD</sequence>
<dbReference type="EMBL" id="JAJJMA010059065">
    <property type="protein sequence ID" value="MCL7026609.1"/>
    <property type="molecule type" value="Genomic_DNA"/>
</dbReference>
<evidence type="ECO:0000313" key="2">
    <source>
        <dbReference type="Proteomes" id="UP001177140"/>
    </source>
</evidence>
<proteinExistence type="predicted"/>
<name>A0AA41RZU5_PAPNU</name>
<dbReference type="Proteomes" id="UP001177140">
    <property type="component" value="Unassembled WGS sequence"/>
</dbReference>
<gene>
    <name evidence="1" type="ORF">MKW94_030468</name>
</gene>
<keyword evidence="2" id="KW-1185">Reference proteome</keyword>